<feature type="transmembrane region" description="Helical" evidence="1">
    <location>
        <begin position="12"/>
        <end position="32"/>
    </location>
</feature>
<keyword evidence="3" id="KW-1185">Reference proteome</keyword>
<keyword evidence="1" id="KW-0472">Membrane</keyword>
<proteinExistence type="predicted"/>
<evidence type="ECO:0000313" key="3">
    <source>
        <dbReference type="Proteomes" id="UP000199163"/>
    </source>
</evidence>
<sequence length="39" mass="4407">MSRDVSAFDGTTFNNAMIWGFLIVLLLFGRFLTELPDTP</sequence>
<keyword evidence="1" id="KW-0812">Transmembrane</keyword>
<protein>
    <submittedName>
        <fullName evidence="2">Uncharacterized protein</fullName>
    </submittedName>
</protein>
<organism evidence="2 3">
    <name type="scientific">Alteribacillus persepolensis</name>
    <dbReference type="NCBI Taxonomy" id="568899"/>
    <lineage>
        <taxon>Bacteria</taxon>
        <taxon>Bacillati</taxon>
        <taxon>Bacillota</taxon>
        <taxon>Bacilli</taxon>
        <taxon>Bacillales</taxon>
        <taxon>Bacillaceae</taxon>
        <taxon>Alteribacillus</taxon>
    </lineage>
</organism>
<evidence type="ECO:0000313" key="2">
    <source>
        <dbReference type="EMBL" id="SDH81721.1"/>
    </source>
</evidence>
<dbReference type="EMBL" id="FNDK01000012">
    <property type="protein sequence ID" value="SDH81721.1"/>
    <property type="molecule type" value="Genomic_DNA"/>
</dbReference>
<evidence type="ECO:0000256" key="1">
    <source>
        <dbReference type="SAM" id="Phobius"/>
    </source>
</evidence>
<dbReference type="STRING" id="568899.SAMN05192534_11243"/>
<gene>
    <name evidence="2" type="ORF">SAMN05192534_11243</name>
</gene>
<dbReference type="AlphaFoldDB" id="A0A1G8FHX1"/>
<accession>A0A1G8FHX1</accession>
<reference evidence="3" key="1">
    <citation type="submission" date="2016-10" db="EMBL/GenBank/DDBJ databases">
        <authorList>
            <person name="Varghese N."/>
            <person name="Submissions S."/>
        </authorList>
    </citation>
    <scope>NUCLEOTIDE SEQUENCE [LARGE SCALE GENOMIC DNA]</scope>
    <source>
        <strain evidence="3">DSM 21632</strain>
    </source>
</reference>
<dbReference type="Proteomes" id="UP000199163">
    <property type="component" value="Unassembled WGS sequence"/>
</dbReference>
<name>A0A1G8FHX1_9BACI</name>
<keyword evidence="1" id="KW-1133">Transmembrane helix</keyword>